<feature type="domain" description="ORC1/DEAH AAA+ ATPase" evidence="2">
    <location>
        <begin position="133"/>
        <end position="235"/>
    </location>
</feature>
<dbReference type="InterPro" id="IPR036733">
    <property type="entry name" value="B_transposit_C_sf"/>
</dbReference>
<evidence type="ECO:0000313" key="4">
    <source>
        <dbReference type="Proteomes" id="UP000050471"/>
    </source>
</evidence>
<evidence type="ECO:0000259" key="1">
    <source>
        <dbReference type="Pfam" id="PF09077"/>
    </source>
</evidence>
<dbReference type="SUPFAM" id="SSF52540">
    <property type="entry name" value="P-loop containing nucleoside triphosphate hydrolases"/>
    <property type="match status" value="1"/>
</dbReference>
<dbReference type="InterPro" id="IPR027417">
    <property type="entry name" value="P-loop_NTPase"/>
</dbReference>
<accession>A0A0P7KPJ3</accession>
<dbReference type="InterPro" id="IPR010982">
    <property type="entry name" value="Lambda_DNA-bd_dom_sf"/>
</dbReference>
<comment type="caution">
    <text evidence="3">The sequence shown here is derived from an EMBL/GenBank/DDBJ whole genome shotgun (WGS) entry which is preliminary data.</text>
</comment>
<protein>
    <recommendedName>
        <fullName evidence="5">DNA transposition protein</fullName>
    </recommendedName>
</protein>
<feature type="domain" description="B transposition protein C-terminal" evidence="1">
    <location>
        <begin position="256"/>
        <end position="329"/>
    </location>
</feature>
<dbReference type="AlphaFoldDB" id="A0A0P7KPJ3"/>
<proteinExistence type="predicted"/>
<dbReference type="Gene3D" id="1.10.1180.10">
    <property type="entry name" value="B transposition protein, C-terminal domain"/>
    <property type="match status" value="1"/>
</dbReference>
<dbReference type="GO" id="GO:0016887">
    <property type="term" value="F:ATP hydrolysis activity"/>
    <property type="evidence" value="ECO:0007669"/>
    <property type="project" value="InterPro"/>
</dbReference>
<organism evidence="3 4">
    <name type="scientific">Aliiroseovarius crassostreae</name>
    <dbReference type="NCBI Taxonomy" id="154981"/>
    <lineage>
        <taxon>Bacteria</taxon>
        <taxon>Pseudomonadati</taxon>
        <taxon>Pseudomonadota</taxon>
        <taxon>Alphaproteobacteria</taxon>
        <taxon>Rhodobacterales</taxon>
        <taxon>Paracoccaceae</taxon>
        <taxon>Aliiroseovarius</taxon>
    </lineage>
</organism>
<gene>
    <name evidence="3" type="ORF">AKJ29_16750</name>
</gene>
<sequence length="338" mass="36709">MNAHMETGKVNAWPVPKGAPDGVEGDLLERWNSATHRVAKYAAENGWSKSEVARRSGVAMGTLSGWYDGTYKGRYDTTTQKMENWLAGVEDAAEAMSALPVDPGFVQTRVARELFETFTYAQALPTMAVATIKSGFGKTCAAEHYAATRPHVFHLELSPSSHSPHTLKIEIGELLGLDTCYGAGLKKAIVEALKRDGFSALLIIDEAQYLNEDGINELRHFHDRSKCGLVLLGNDEKKTPYANASKDKGSAQIARRVGNRLSVMKPYAEDIETFLNAWGIEDPELRKVGTKIAQKPGALGSLIQTLKAASMIANGMGVSLTPEILRAAYERRGEGVVG</sequence>
<dbReference type="Pfam" id="PF13401">
    <property type="entry name" value="AAA_22"/>
    <property type="match status" value="1"/>
</dbReference>
<dbReference type="GO" id="GO:0003677">
    <property type="term" value="F:DNA binding"/>
    <property type="evidence" value="ECO:0007669"/>
    <property type="project" value="InterPro"/>
</dbReference>
<reference evidence="3 4" key="1">
    <citation type="submission" date="2015-09" db="EMBL/GenBank/DDBJ databases">
        <title>Draft genome sequence of Aliiroseovarius crassostreae CV919-312TSm, the causative agent of Roseovarius Oyster Disease (formerly Juvenile Oyster Disease).</title>
        <authorList>
            <person name="Kessner L."/>
            <person name="Spinard E."/>
            <person name="Nelson D."/>
        </authorList>
    </citation>
    <scope>NUCLEOTIDE SEQUENCE [LARGE SCALE GENOMIC DNA]</scope>
    <source>
        <strain evidence="3 4">CV919-312</strain>
    </source>
</reference>
<dbReference type="Pfam" id="PF09077">
    <property type="entry name" value="Phage-MuB_C"/>
    <property type="match status" value="1"/>
</dbReference>
<dbReference type="GO" id="GO:0006313">
    <property type="term" value="P:DNA transposition"/>
    <property type="evidence" value="ECO:0007669"/>
    <property type="project" value="InterPro"/>
</dbReference>
<dbReference type="OrthoDB" id="8456465at2"/>
<dbReference type="InterPro" id="IPR049945">
    <property type="entry name" value="AAA_22"/>
</dbReference>
<dbReference type="EMBL" id="LKBA01000004">
    <property type="protein sequence ID" value="KPN64282.1"/>
    <property type="molecule type" value="Genomic_DNA"/>
</dbReference>
<evidence type="ECO:0000313" key="3">
    <source>
        <dbReference type="EMBL" id="KPN64282.1"/>
    </source>
</evidence>
<name>A0A0P7KPJ3_9RHOB</name>
<keyword evidence="4" id="KW-1185">Reference proteome</keyword>
<dbReference type="InterPro" id="IPR009084">
    <property type="entry name" value="B_transpositn_C"/>
</dbReference>
<dbReference type="Proteomes" id="UP000050471">
    <property type="component" value="Unassembled WGS sequence"/>
</dbReference>
<dbReference type="Gene3D" id="1.10.260.40">
    <property type="entry name" value="lambda repressor-like DNA-binding domains"/>
    <property type="match status" value="1"/>
</dbReference>
<evidence type="ECO:0008006" key="5">
    <source>
        <dbReference type="Google" id="ProtNLM"/>
    </source>
</evidence>
<dbReference type="RefSeq" id="WP_055188374.1">
    <property type="nucleotide sequence ID" value="NZ_FPBS01000001.1"/>
</dbReference>
<dbReference type="STRING" id="154981.AKJ29_16750"/>
<evidence type="ECO:0000259" key="2">
    <source>
        <dbReference type="Pfam" id="PF13401"/>
    </source>
</evidence>
<dbReference type="SUPFAM" id="SSF47681">
    <property type="entry name" value="C-terminal domain of B transposition protein"/>
    <property type="match status" value="1"/>
</dbReference>